<dbReference type="NCBIfam" id="NF041384">
    <property type="entry name" value="YHS_seleno_dom"/>
    <property type="match status" value="1"/>
</dbReference>
<keyword evidence="1" id="KW-0732">Signal</keyword>
<feature type="chain" id="PRO_5001760481" description="YHS domain-containing protein" evidence="1">
    <location>
        <begin position="20"/>
        <end position="147"/>
    </location>
</feature>
<dbReference type="AlphaFoldDB" id="A0A081N2J8"/>
<reference evidence="3 4" key="1">
    <citation type="submission" date="2014-06" db="EMBL/GenBank/DDBJ databases">
        <title>Whole Genome Sequences of Three Symbiotic Endozoicomonas Bacteria.</title>
        <authorList>
            <person name="Neave M.J."/>
            <person name="Apprill A."/>
            <person name="Voolstra C.R."/>
        </authorList>
    </citation>
    <scope>NUCLEOTIDE SEQUENCE [LARGE SCALE GENOMIC DNA]</scope>
    <source>
        <strain evidence="3 4">LMG 24815</strain>
    </source>
</reference>
<comment type="caution">
    <text evidence="3">The sequence shown here is derived from an EMBL/GenBank/DDBJ whole genome shotgun (WGS) entry which is preliminary data.</text>
</comment>
<keyword evidence="4" id="KW-1185">Reference proteome</keyword>
<evidence type="ECO:0000259" key="2">
    <source>
        <dbReference type="Pfam" id="PF04945"/>
    </source>
</evidence>
<evidence type="ECO:0000256" key="1">
    <source>
        <dbReference type="SAM" id="SignalP"/>
    </source>
</evidence>
<accession>A0A081N2J8</accession>
<feature type="signal peptide" evidence="1">
    <location>
        <begin position="1"/>
        <end position="19"/>
    </location>
</feature>
<dbReference type="EMBL" id="JOKG01000004">
    <property type="protein sequence ID" value="KEQ12671.1"/>
    <property type="molecule type" value="Genomic_DNA"/>
</dbReference>
<sequence>MARFIGVLMLLVISSTALAGNGIYTGWFSNKAVSGYDTVAYFTQSKAVKGDAKFKFKYLDSEWYFSSAENLELFKKNPDKYRPQYGGFCAWAVAAKKQRAPGDPNYWKIVDDKLYLNYDNSVQKTWLEDIPGYIRKGDANWPKMLDQ</sequence>
<gene>
    <name evidence="3" type="ORF">GZ77_19480</name>
</gene>
<proteinExistence type="predicted"/>
<name>A0A081N2J8_9GAMM</name>
<dbReference type="Pfam" id="PF04945">
    <property type="entry name" value="YHS"/>
    <property type="match status" value="1"/>
</dbReference>
<dbReference type="Proteomes" id="UP000028006">
    <property type="component" value="Unassembled WGS sequence"/>
</dbReference>
<dbReference type="InterPro" id="IPR007029">
    <property type="entry name" value="YHS_dom"/>
</dbReference>
<evidence type="ECO:0000313" key="3">
    <source>
        <dbReference type="EMBL" id="KEQ12671.1"/>
    </source>
</evidence>
<organism evidence="3 4">
    <name type="scientific">Endozoicomonas montiporae</name>
    <dbReference type="NCBI Taxonomy" id="1027273"/>
    <lineage>
        <taxon>Bacteria</taxon>
        <taxon>Pseudomonadati</taxon>
        <taxon>Pseudomonadota</taxon>
        <taxon>Gammaproteobacteria</taxon>
        <taxon>Oceanospirillales</taxon>
        <taxon>Endozoicomonadaceae</taxon>
        <taxon>Endozoicomonas</taxon>
    </lineage>
</organism>
<evidence type="ECO:0000313" key="4">
    <source>
        <dbReference type="Proteomes" id="UP000028006"/>
    </source>
</evidence>
<dbReference type="eggNOG" id="COG3350">
    <property type="taxonomic scope" value="Bacteria"/>
</dbReference>
<protein>
    <recommendedName>
        <fullName evidence="2">YHS domain-containing protein</fullName>
    </recommendedName>
</protein>
<dbReference type="RefSeq" id="WP_034878017.1">
    <property type="nucleotide sequence ID" value="NZ_JOKG01000004.1"/>
</dbReference>
<feature type="domain" description="YHS" evidence="2">
    <location>
        <begin position="39"/>
        <end position="84"/>
    </location>
</feature>